<feature type="region of interest" description="Disordered" evidence="1">
    <location>
        <begin position="469"/>
        <end position="508"/>
    </location>
</feature>
<dbReference type="AlphaFoldDB" id="A0A0D9WC71"/>
<proteinExistence type="predicted"/>
<evidence type="ECO:0000256" key="1">
    <source>
        <dbReference type="SAM" id="MobiDB-lite"/>
    </source>
</evidence>
<dbReference type="EnsemblPlants" id="LPERR05G01450.1">
    <property type="protein sequence ID" value="LPERR05G01450.1"/>
    <property type="gene ID" value="LPERR05G01450"/>
</dbReference>
<reference evidence="3" key="2">
    <citation type="submission" date="2013-12" db="EMBL/GenBank/DDBJ databases">
        <authorList>
            <person name="Yu Y."/>
            <person name="Lee S."/>
            <person name="de Baynast K."/>
            <person name="Wissotski M."/>
            <person name="Liu L."/>
            <person name="Talag J."/>
            <person name="Goicoechea J."/>
            <person name="Angelova A."/>
            <person name="Jetty R."/>
            <person name="Kudrna D."/>
            <person name="Golser W."/>
            <person name="Rivera L."/>
            <person name="Zhang J."/>
            <person name="Wing R."/>
        </authorList>
    </citation>
    <scope>NUCLEOTIDE SEQUENCE</scope>
</reference>
<dbReference type="GO" id="GO:0008017">
    <property type="term" value="F:microtubule binding"/>
    <property type="evidence" value="ECO:0007669"/>
    <property type="project" value="InterPro"/>
</dbReference>
<feature type="compositionally biased region" description="Low complexity" evidence="1">
    <location>
        <begin position="339"/>
        <end position="391"/>
    </location>
</feature>
<dbReference type="HOGENOM" id="CLU_023377_0_0_1"/>
<dbReference type="Proteomes" id="UP000032180">
    <property type="component" value="Chromosome 5"/>
</dbReference>
<evidence type="ECO:0000313" key="3">
    <source>
        <dbReference type="Proteomes" id="UP000032180"/>
    </source>
</evidence>
<sequence>MAADGSRSEPAGDSPGAGRVVDPYGGAMEQAPEQAESPKQRKGKSGVNLRKSLAWDSAFFTSEGVLDTEELAVVNSTFRKAHGSRLPGIAEELRRSGESTTSTLESESWVLESLETELFDNVRASIQRSLGNPGKAPAGTAATSKPPKSKPNVPRVAARKGVDLMPQSKTRPPISTSHGAAGVKQKPQANSKEPTTARVKTPGPTEAKPSLKPPRALPRVATMRAPTSTAAASGISDKRSSTGGVVSRQTVNKSVNSSASMHSRPAGVTKSSSTSKPSVLPSSASSGNMPGQKTKSSALSNKSRVAQRIPICSSSRTDLSKVNPARASRSKIPTRGSTDRISPSISPSSSVDSMSSVVSGASTASTVGKMSHASESFSTRSSSLSPSLRNSNDCPPTPKMRPPAITERQSSGVASNDKLKASTDVTTQGKGSKPSGLRMPTPKIGYFDAEKSIDQNIGAQIQVQPTKIQCSPQRSSAQMGTPASSTFSQAESRPAASPHERKSSVQSKMSPLLPLEVVQIELESPQAMQHNACKPQPGPVEAADTAKENIPALHQNIQPNDGPGSLAVDLICQRLSSISLGDTTDLVS</sequence>
<reference evidence="2 3" key="1">
    <citation type="submission" date="2012-08" db="EMBL/GenBank/DDBJ databases">
        <title>Oryza genome evolution.</title>
        <authorList>
            <person name="Wing R.A."/>
        </authorList>
    </citation>
    <scope>NUCLEOTIDE SEQUENCE</scope>
</reference>
<evidence type="ECO:0000313" key="2">
    <source>
        <dbReference type="EnsemblPlants" id="LPERR05G01450.1"/>
    </source>
</evidence>
<feature type="compositionally biased region" description="Polar residues" evidence="1">
    <location>
        <begin position="241"/>
        <end position="261"/>
    </location>
</feature>
<dbReference type="eggNOG" id="ENOG502S2N9">
    <property type="taxonomic scope" value="Eukaryota"/>
</dbReference>
<keyword evidence="3" id="KW-1185">Reference proteome</keyword>
<reference evidence="2" key="3">
    <citation type="submission" date="2015-04" db="UniProtKB">
        <authorList>
            <consortium name="EnsemblPlants"/>
        </authorList>
    </citation>
    <scope>IDENTIFICATION</scope>
</reference>
<dbReference type="InterPro" id="IPR045882">
    <property type="entry name" value="GPT1/2"/>
</dbReference>
<name>A0A0D9WC71_9ORYZ</name>
<feature type="region of interest" description="Disordered" evidence="1">
    <location>
        <begin position="125"/>
        <end position="441"/>
    </location>
</feature>
<feature type="compositionally biased region" description="Low complexity" evidence="1">
    <location>
        <begin position="268"/>
        <end position="286"/>
    </location>
</feature>
<feature type="compositionally biased region" description="Polar residues" evidence="1">
    <location>
        <begin position="469"/>
        <end position="491"/>
    </location>
</feature>
<accession>A0A0D9WC71</accession>
<feature type="compositionally biased region" description="Polar residues" evidence="1">
    <location>
        <begin position="287"/>
        <end position="304"/>
    </location>
</feature>
<dbReference type="PANTHER" id="PTHR33737">
    <property type="entry name" value="OS05G0121800 PROTEIN"/>
    <property type="match status" value="1"/>
</dbReference>
<feature type="region of interest" description="Disordered" evidence="1">
    <location>
        <begin position="1"/>
        <end position="47"/>
    </location>
</feature>
<protein>
    <submittedName>
        <fullName evidence="2">Uncharacterized protein</fullName>
    </submittedName>
</protein>
<dbReference type="PANTHER" id="PTHR33737:SF22">
    <property type="entry name" value="OS05G0121800 PROTEIN"/>
    <property type="match status" value="1"/>
</dbReference>
<dbReference type="STRING" id="77586.A0A0D9WC71"/>
<feature type="compositionally biased region" description="Polar residues" evidence="1">
    <location>
        <begin position="167"/>
        <end position="178"/>
    </location>
</feature>
<dbReference type="Gramene" id="LPERR05G01450.1">
    <property type="protein sequence ID" value="LPERR05G01450.1"/>
    <property type="gene ID" value="LPERR05G01450"/>
</dbReference>
<organism evidence="2 3">
    <name type="scientific">Leersia perrieri</name>
    <dbReference type="NCBI Taxonomy" id="77586"/>
    <lineage>
        <taxon>Eukaryota</taxon>
        <taxon>Viridiplantae</taxon>
        <taxon>Streptophyta</taxon>
        <taxon>Embryophyta</taxon>
        <taxon>Tracheophyta</taxon>
        <taxon>Spermatophyta</taxon>
        <taxon>Magnoliopsida</taxon>
        <taxon>Liliopsida</taxon>
        <taxon>Poales</taxon>
        <taxon>Poaceae</taxon>
        <taxon>BOP clade</taxon>
        <taxon>Oryzoideae</taxon>
        <taxon>Oryzeae</taxon>
        <taxon>Oryzinae</taxon>
        <taxon>Leersia</taxon>
    </lineage>
</organism>